<keyword evidence="2" id="KW-0012">Acyltransferase</keyword>
<dbReference type="Pfam" id="PF00583">
    <property type="entry name" value="Acetyltransf_1"/>
    <property type="match status" value="1"/>
</dbReference>
<dbReference type="RefSeq" id="WP_275632976.1">
    <property type="nucleotide sequence ID" value="NZ_JARGYD010000004.1"/>
</dbReference>
<dbReference type="EC" id="2.3.-.-" evidence="2"/>
<gene>
    <name evidence="2" type="ORF">ACFOGP_09775</name>
</gene>
<proteinExistence type="predicted"/>
<keyword evidence="2" id="KW-0808">Transferase</keyword>
<reference evidence="3" key="1">
    <citation type="journal article" date="2019" name="Int. J. Syst. Evol. Microbiol.">
        <title>The Global Catalogue of Microorganisms (GCM) 10K type strain sequencing project: providing services to taxonomists for standard genome sequencing and annotation.</title>
        <authorList>
            <consortium name="The Broad Institute Genomics Platform"/>
            <consortium name="The Broad Institute Genome Sequencing Center for Infectious Disease"/>
            <person name="Wu L."/>
            <person name="Ma J."/>
        </authorList>
    </citation>
    <scope>NUCLEOTIDE SEQUENCE [LARGE SCALE GENOMIC DNA]</scope>
    <source>
        <strain evidence="3">KCTC 52366</strain>
    </source>
</reference>
<dbReference type="Gene3D" id="3.40.630.30">
    <property type="match status" value="1"/>
</dbReference>
<dbReference type="PANTHER" id="PTHR43305">
    <property type="entry name" value="FAMILY N-ACETYLTRANSFERASE, PUTATIVE (AFU_ORTHOLOGUE AFUA_2G01380)-RELATED"/>
    <property type="match status" value="1"/>
</dbReference>
<protein>
    <submittedName>
        <fullName evidence="2">GNAT family N-acetyltransferase</fullName>
        <ecNumber evidence="2">2.3.-.-</ecNumber>
    </submittedName>
</protein>
<dbReference type="PANTHER" id="PTHR43305:SF1">
    <property type="entry name" value="FAMILY N-ACETYLTRANSFERASE, PUTATIVE (AFU_ORTHOLOGUE AFUA_2G01380)-RELATED"/>
    <property type="match status" value="1"/>
</dbReference>
<evidence type="ECO:0000259" key="1">
    <source>
        <dbReference type="PROSITE" id="PS51186"/>
    </source>
</evidence>
<keyword evidence="3" id="KW-1185">Reference proteome</keyword>
<evidence type="ECO:0000313" key="3">
    <source>
        <dbReference type="Proteomes" id="UP001595632"/>
    </source>
</evidence>
<dbReference type="CDD" id="cd04301">
    <property type="entry name" value="NAT_SF"/>
    <property type="match status" value="1"/>
</dbReference>
<evidence type="ECO:0000313" key="2">
    <source>
        <dbReference type="EMBL" id="MFC3142997.1"/>
    </source>
</evidence>
<dbReference type="PROSITE" id="PS51186">
    <property type="entry name" value="GNAT"/>
    <property type="match status" value="1"/>
</dbReference>
<dbReference type="EMBL" id="JBHRTB010000010">
    <property type="protein sequence ID" value="MFC3142997.1"/>
    <property type="molecule type" value="Genomic_DNA"/>
</dbReference>
<feature type="domain" description="N-acetyltransferase" evidence="1">
    <location>
        <begin position="1"/>
        <end position="168"/>
    </location>
</feature>
<dbReference type="GO" id="GO:0016746">
    <property type="term" value="F:acyltransferase activity"/>
    <property type="evidence" value="ECO:0007669"/>
    <property type="project" value="UniProtKB-KW"/>
</dbReference>
<dbReference type="InterPro" id="IPR000182">
    <property type="entry name" value="GNAT_dom"/>
</dbReference>
<dbReference type="Proteomes" id="UP001595632">
    <property type="component" value="Unassembled WGS sequence"/>
</dbReference>
<dbReference type="InterPro" id="IPR052777">
    <property type="entry name" value="Acetyltransferase_Enz"/>
</dbReference>
<accession>A0ABV7GNQ1</accession>
<organism evidence="2 3">
    <name type="scientific">Psychromarinibacter halotolerans</name>
    <dbReference type="NCBI Taxonomy" id="1775175"/>
    <lineage>
        <taxon>Bacteria</taxon>
        <taxon>Pseudomonadati</taxon>
        <taxon>Pseudomonadota</taxon>
        <taxon>Alphaproteobacteria</taxon>
        <taxon>Rhodobacterales</taxon>
        <taxon>Paracoccaceae</taxon>
        <taxon>Psychromarinibacter</taxon>
    </lineage>
</organism>
<sequence length="169" mass="19022">MRIAQATTGAELDAVRTLMAGFVEWHYDRHSEYRDLIDRYFDMRTFQAELAGLPGVYAPPRGRLLLACDADVPAGCVALRDIGGGSCEMKRMFVHPDYHGKGLGRALAEAIIAEATTAGYNRMLLDTGPKQREAQGLYRQLGFVEADPYYDLEDEMRNWLVFMELNLPN</sequence>
<dbReference type="InterPro" id="IPR016181">
    <property type="entry name" value="Acyl_CoA_acyltransferase"/>
</dbReference>
<name>A0ABV7GNQ1_9RHOB</name>
<dbReference type="SUPFAM" id="SSF55729">
    <property type="entry name" value="Acyl-CoA N-acyltransferases (Nat)"/>
    <property type="match status" value="1"/>
</dbReference>
<comment type="caution">
    <text evidence="2">The sequence shown here is derived from an EMBL/GenBank/DDBJ whole genome shotgun (WGS) entry which is preliminary data.</text>
</comment>